<feature type="coiled-coil region" evidence="1">
    <location>
        <begin position="55"/>
        <end position="84"/>
    </location>
</feature>
<sequence length="133" mass="15089">MDSIDKLLAQIKAEYDPAKPAPTPQQPKPDIVTPFISTPLSKSQSIIDNILADVKADIEAQAAAEELQRQQELEQERIRQEQIKAQQLELLQKQAKEWLDKLDPFSPEGLWFEKFAEAYPSKLAAAVEYLQTN</sequence>
<dbReference type="Proteomes" id="UP000603457">
    <property type="component" value="Unassembled WGS sequence"/>
</dbReference>
<keyword evidence="3" id="KW-1185">Reference proteome</keyword>
<proteinExistence type="predicted"/>
<protein>
    <recommendedName>
        <fullName evidence="4">ATPase</fullName>
    </recommendedName>
</protein>
<keyword evidence="1" id="KW-0175">Coiled coil</keyword>
<evidence type="ECO:0000256" key="1">
    <source>
        <dbReference type="SAM" id="Coils"/>
    </source>
</evidence>
<dbReference type="NCBIfam" id="NF047397">
    <property type="entry name" value="slr1339_fam"/>
    <property type="match status" value="1"/>
</dbReference>
<gene>
    <name evidence="2" type="ORF">H6G74_08465</name>
</gene>
<comment type="caution">
    <text evidence="2">The sequence shown here is derived from an EMBL/GenBank/DDBJ whole genome shotgun (WGS) entry which is preliminary data.</text>
</comment>
<accession>A0ABR8FTJ5</accession>
<organism evidence="2 3">
    <name type="scientific">Nostoc spongiaeforme FACHB-130</name>
    <dbReference type="NCBI Taxonomy" id="1357510"/>
    <lineage>
        <taxon>Bacteria</taxon>
        <taxon>Bacillati</taxon>
        <taxon>Cyanobacteriota</taxon>
        <taxon>Cyanophyceae</taxon>
        <taxon>Nostocales</taxon>
        <taxon>Nostocaceae</taxon>
        <taxon>Nostoc</taxon>
    </lineage>
</organism>
<evidence type="ECO:0000313" key="2">
    <source>
        <dbReference type="EMBL" id="MBD2594363.1"/>
    </source>
</evidence>
<evidence type="ECO:0000313" key="3">
    <source>
        <dbReference type="Proteomes" id="UP000603457"/>
    </source>
</evidence>
<dbReference type="EMBL" id="JACJTB010000007">
    <property type="protein sequence ID" value="MBD2594363.1"/>
    <property type="molecule type" value="Genomic_DNA"/>
</dbReference>
<dbReference type="RefSeq" id="WP_190967239.1">
    <property type="nucleotide sequence ID" value="NZ_JACJTB010000007.1"/>
</dbReference>
<dbReference type="InterPro" id="IPR058106">
    <property type="entry name" value="Slr1339"/>
</dbReference>
<dbReference type="Pfam" id="PF26643">
    <property type="entry name" value="Slr1339"/>
    <property type="match status" value="1"/>
</dbReference>
<evidence type="ECO:0008006" key="4">
    <source>
        <dbReference type="Google" id="ProtNLM"/>
    </source>
</evidence>
<name>A0ABR8FTJ5_9NOSO</name>
<reference evidence="2 3" key="1">
    <citation type="journal article" date="2020" name="ISME J.">
        <title>Comparative genomics reveals insights into cyanobacterial evolution and habitat adaptation.</title>
        <authorList>
            <person name="Chen M.Y."/>
            <person name="Teng W.K."/>
            <person name="Zhao L."/>
            <person name="Hu C.X."/>
            <person name="Zhou Y.K."/>
            <person name="Han B.P."/>
            <person name="Song L.R."/>
            <person name="Shu W.S."/>
        </authorList>
    </citation>
    <scope>NUCLEOTIDE SEQUENCE [LARGE SCALE GENOMIC DNA]</scope>
    <source>
        <strain evidence="2 3">FACHB-130</strain>
    </source>
</reference>